<feature type="domain" description="RING-type" evidence="2">
    <location>
        <begin position="226"/>
        <end position="269"/>
    </location>
</feature>
<comment type="caution">
    <text evidence="3">The sequence shown here is derived from an EMBL/GenBank/DDBJ whole genome shotgun (WGS) entry which is preliminary data.</text>
</comment>
<dbReference type="InterPro" id="IPR038389">
    <property type="entry name" value="PSMG2_sf"/>
</dbReference>
<evidence type="ECO:0000313" key="3">
    <source>
        <dbReference type="EMBL" id="KAH0843444.1"/>
    </source>
</evidence>
<organism evidence="3 4">
    <name type="scientific">Brassica napus</name>
    <name type="common">Rape</name>
    <dbReference type="NCBI Taxonomy" id="3708"/>
    <lineage>
        <taxon>Eukaryota</taxon>
        <taxon>Viridiplantae</taxon>
        <taxon>Streptophyta</taxon>
        <taxon>Embryophyta</taxon>
        <taxon>Tracheophyta</taxon>
        <taxon>Spermatophyta</taxon>
        <taxon>Magnoliopsida</taxon>
        <taxon>eudicotyledons</taxon>
        <taxon>Gunneridae</taxon>
        <taxon>Pentapetalae</taxon>
        <taxon>rosids</taxon>
        <taxon>malvids</taxon>
        <taxon>Brassicales</taxon>
        <taxon>Brassicaceae</taxon>
        <taxon>Brassiceae</taxon>
        <taxon>Brassica</taxon>
    </lineage>
</organism>
<name>A0ABQ7X028_BRANA</name>
<dbReference type="Pfam" id="PF13639">
    <property type="entry name" value="zf-RING_2"/>
    <property type="match status" value="1"/>
</dbReference>
<keyword evidence="4" id="KW-1185">Reference proteome</keyword>
<dbReference type="Gene3D" id="3.40.50.10900">
    <property type="entry name" value="PAC-like subunit"/>
    <property type="match status" value="1"/>
</dbReference>
<dbReference type="Gene3D" id="3.30.40.10">
    <property type="entry name" value="Zinc/RING finger domain, C3HC4 (zinc finger)"/>
    <property type="match status" value="1"/>
</dbReference>
<evidence type="ECO:0000256" key="1">
    <source>
        <dbReference type="SAM" id="MobiDB-lite"/>
    </source>
</evidence>
<dbReference type="PANTHER" id="PTHR12970">
    <property type="entry name" value="PROTEASOME ASSEMBLY CHAPERONE 2"/>
    <property type="match status" value="1"/>
</dbReference>
<proteinExistence type="predicted"/>
<protein>
    <recommendedName>
        <fullName evidence="2">RING-type domain-containing protein</fullName>
    </recommendedName>
</protein>
<evidence type="ECO:0000259" key="2">
    <source>
        <dbReference type="Pfam" id="PF13639"/>
    </source>
</evidence>
<dbReference type="InterPro" id="IPR001841">
    <property type="entry name" value="Znf_RING"/>
</dbReference>
<dbReference type="SUPFAM" id="SSF57850">
    <property type="entry name" value="RING/U-box"/>
    <property type="match status" value="1"/>
</dbReference>
<feature type="compositionally biased region" description="Polar residues" evidence="1">
    <location>
        <begin position="302"/>
        <end position="323"/>
    </location>
</feature>
<sequence>MITVKGSDLEDWANIDYYPSLPFAALFSAFKARGLKVTCLLCYCSEGDNIPDAFLLAEAASKLTGLTPDKFHGEEGGKWRIPYSWKSMYGAPPDCPCFNCSWSSQSQDRGCSSTSVTFEMPRFSFRDLLSPHLPPIPLASLPPLPTVATSSAPSPPPILCFKLVLRSPILFPFPFRLFSLLLLLTLRTRRVRHQNAASVSLLRRRLHREEPFSCHRGGKTPATAVDCAVCLLEFEEGDYVRTLPLCFHASTLSASNEWLRSHPNCPLCRTAILRSGVVATTSPFVPLMVLESVQASMKRVTRSSSAPKTPPRSNNNLNATATGGISIRESDDGASDGVSVEIPEIHVDQAASISVRKPEIESVLVTLPQKYEIAVFAAAIGSVLPDIGADSGDGKLIVAADDESMTSPRFFRTAPHSSSRLRCGDPEACCRRRGGGGGTRVG</sequence>
<dbReference type="PANTHER" id="PTHR12970:SF1">
    <property type="entry name" value="PROTEASOME ASSEMBLY CHAPERONE 2"/>
    <property type="match status" value="1"/>
</dbReference>
<feature type="region of interest" description="Disordered" evidence="1">
    <location>
        <begin position="300"/>
        <end position="337"/>
    </location>
</feature>
<evidence type="ECO:0000313" key="4">
    <source>
        <dbReference type="Proteomes" id="UP000824890"/>
    </source>
</evidence>
<reference evidence="3 4" key="1">
    <citation type="submission" date="2021-05" db="EMBL/GenBank/DDBJ databases">
        <title>Genome Assembly of Synthetic Allotetraploid Brassica napus Reveals Homoeologous Exchanges between Subgenomes.</title>
        <authorList>
            <person name="Davis J.T."/>
        </authorList>
    </citation>
    <scope>NUCLEOTIDE SEQUENCE [LARGE SCALE GENOMIC DNA]</scope>
    <source>
        <strain evidence="4">cv. Da-Ae</strain>
        <tissue evidence="3">Seedling</tissue>
    </source>
</reference>
<gene>
    <name evidence="3" type="ORF">HID58_092029</name>
</gene>
<dbReference type="InterPro" id="IPR013083">
    <property type="entry name" value="Znf_RING/FYVE/PHD"/>
</dbReference>
<accession>A0ABQ7X028</accession>
<dbReference type="Proteomes" id="UP000824890">
    <property type="component" value="Unassembled WGS sequence"/>
</dbReference>
<dbReference type="EMBL" id="JAGKQM010002897">
    <property type="protein sequence ID" value="KAH0843444.1"/>
    <property type="molecule type" value="Genomic_DNA"/>
</dbReference>
<dbReference type="InterPro" id="IPR016562">
    <property type="entry name" value="Proteasome_assmbl_chp_2_euk"/>
</dbReference>